<organism evidence="1 2">
    <name type="scientific">Priestia aryabhattai</name>
    <name type="common">Bacillus aryabhattai</name>
    <dbReference type="NCBI Taxonomy" id="412384"/>
    <lineage>
        <taxon>Bacteria</taxon>
        <taxon>Bacillati</taxon>
        <taxon>Bacillota</taxon>
        <taxon>Bacilli</taxon>
        <taxon>Bacillales</taxon>
        <taxon>Bacillaceae</taxon>
        <taxon>Priestia</taxon>
    </lineage>
</organism>
<protein>
    <submittedName>
        <fullName evidence="1">Uncharacterized protein</fullName>
    </submittedName>
</protein>
<sequence length="57" mass="6804">MIVVGGYKMEYIVKYNMLKILTKVKTKKELSSIIEKMNDSHSLLLLLFMNFHYIKHK</sequence>
<keyword evidence="2" id="KW-1185">Reference proteome</keyword>
<reference evidence="1" key="1">
    <citation type="submission" date="2020-08" db="EMBL/GenBank/DDBJ databases">
        <title>Functional genomics of gut bacteria from endangered species of beetles.</title>
        <authorList>
            <person name="Carlos-Shanley C."/>
        </authorList>
    </citation>
    <scope>NUCLEOTIDE SEQUENCE [LARGE SCALE GENOMIC DNA]</scope>
    <source>
        <strain evidence="1">S00060</strain>
    </source>
</reference>
<name>A0A7W3NAB6_PRIAR</name>
<dbReference type="AlphaFoldDB" id="A0A7W3NAB6"/>
<evidence type="ECO:0000313" key="1">
    <source>
        <dbReference type="EMBL" id="MBA9039341.1"/>
    </source>
</evidence>
<proteinExistence type="predicted"/>
<gene>
    <name evidence="1" type="ORF">HNP21_002448</name>
</gene>
<dbReference type="EMBL" id="JACJHT010000002">
    <property type="protein sequence ID" value="MBA9039341.1"/>
    <property type="molecule type" value="Genomic_DNA"/>
</dbReference>
<dbReference type="Proteomes" id="UP000543174">
    <property type="component" value="Unassembled WGS sequence"/>
</dbReference>
<evidence type="ECO:0000313" key="2">
    <source>
        <dbReference type="Proteomes" id="UP000543174"/>
    </source>
</evidence>
<comment type="caution">
    <text evidence="1">The sequence shown here is derived from an EMBL/GenBank/DDBJ whole genome shotgun (WGS) entry which is preliminary data.</text>
</comment>
<accession>A0A7W3NAB6</accession>